<sequence length="149" mass="16789">MSIKRLLEEKQRQFIAMKRGTRIKMDDPRIIEKLKRSGLTVDSVPSLEERIFLLDNANLSTGGDSVDVTDIVHLEFSDLAVQLTRDMNLRLCGVDIMVDGSIIDPPVSGKHWVLEINAAPGLDHYVKMGEAQEKIVEGLYSEILRSLDR</sequence>
<dbReference type="Proteomes" id="UP000178323">
    <property type="component" value="Unassembled WGS sequence"/>
</dbReference>
<dbReference type="EMBL" id="MFFS01000089">
    <property type="protein sequence ID" value="OGF20393.1"/>
    <property type="molecule type" value="Genomic_DNA"/>
</dbReference>
<gene>
    <name evidence="1" type="ORF">A2Y83_02755</name>
</gene>
<evidence type="ECO:0000313" key="2">
    <source>
        <dbReference type="Proteomes" id="UP000178323"/>
    </source>
</evidence>
<comment type="caution">
    <text evidence="1">The sequence shown here is derived from an EMBL/GenBank/DDBJ whole genome shotgun (WGS) entry which is preliminary data.</text>
</comment>
<evidence type="ECO:0000313" key="1">
    <source>
        <dbReference type="EMBL" id="OGF20393.1"/>
    </source>
</evidence>
<protein>
    <submittedName>
        <fullName evidence="1">Uncharacterized protein</fullName>
    </submittedName>
</protein>
<dbReference type="AlphaFoldDB" id="A0A1F5S1S7"/>
<organism evidence="1 2">
    <name type="scientific">Candidatus Falkowbacteria bacterium RBG_13_39_14</name>
    <dbReference type="NCBI Taxonomy" id="1797985"/>
    <lineage>
        <taxon>Bacteria</taxon>
        <taxon>Candidatus Falkowiibacteriota</taxon>
    </lineage>
</organism>
<name>A0A1F5S1S7_9BACT</name>
<reference evidence="1 2" key="1">
    <citation type="journal article" date="2016" name="Nat. Commun.">
        <title>Thousands of microbial genomes shed light on interconnected biogeochemical processes in an aquifer system.</title>
        <authorList>
            <person name="Anantharaman K."/>
            <person name="Brown C.T."/>
            <person name="Hug L.A."/>
            <person name="Sharon I."/>
            <person name="Castelle C.J."/>
            <person name="Probst A.J."/>
            <person name="Thomas B.C."/>
            <person name="Singh A."/>
            <person name="Wilkins M.J."/>
            <person name="Karaoz U."/>
            <person name="Brodie E.L."/>
            <person name="Williams K.H."/>
            <person name="Hubbard S.S."/>
            <person name="Banfield J.F."/>
        </authorList>
    </citation>
    <scope>NUCLEOTIDE SEQUENCE [LARGE SCALE GENOMIC DNA]</scope>
</reference>
<dbReference type="STRING" id="1797985.A2Y83_02755"/>
<proteinExistence type="predicted"/>
<accession>A0A1F5S1S7</accession>
<dbReference type="Gene3D" id="3.30.470.20">
    <property type="entry name" value="ATP-grasp fold, B domain"/>
    <property type="match status" value="1"/>
</dbReference>
<dbReference type="SUPFAM" id="SSF56059">
    <property type="entry name" value="Glutathione synthetase ATP-binding domain-like"/>
    <property type="match status" value="1"/>
</dbReference>